<evidence type="ECO:0000256" key="5">
    <source>
        <dbReference type="SAM" id="Phobius"/>
    </source>
</evidence>
<dbReference type="InterPro" id="IPR037185">
    <property type="entry name" value="EmrE-like"/>
</dbReference>
<evidence type="ECO:0000313" key="7">
    <source>
        <dbReference type="EMBL" id="SVE38987.1"/>
    </source>
</evidence>
<reference evidence="7" key="1">
    <citation type="submission" date="2018-05" db="EMBL/GenBank/DDBJ databases">
        <authorList>
            <person name="Lanie J.A."/>
            <person name="Ng W.-L."/>
            <person name="Kazmierczak K.M."/>
            <person name="Andrzejewski T.M."/>
            <person name="Davidsen T.M."/>
            <person name="Wayne K.J."/>
            <person name="Tettelin H."/>
            <person name="Glass J.I."/>
            <person name="Rusch D."/>
            <person name="Podicherti R."/>
            <person name="Tsui H.-C.T."/>
            <person name="Winkler M.E."/>
        </authorList>
    </citation>
    <scope>NUCLEOTIDE SEQUENCE</scope>
</reference>
<comment type="subcellular location">
    <subcellularLocation>
        <location evidence="1">Membrane</location>
        <topology evidence="1">Multi-pass membrane protein</topology>
    </subcellularLocation>
</comment>
<evidence type="ECO:0000256" key="2">
    <source>
        <dbReference type="ARBA" id="ARBA00022692"/>
    </source>
</evidence>
<feature type="transmembrane region" description="Helical" evidence="5">
    <location>
        <begin position="74"/>
        <end position="91"/>
    </location>
</feature>
<feature type="transmembrane region" description="Helical" evidence="5">
    <location>
        <begin position="121"/>
        <end position="138"/>
    </location>
</feature>
<keyword evidence="2 5" id="KW-0812">Transmembrane</keyword>
<dbReference type="EMBL" id="UINC01213972">
    <property type="protein sequence ID" value="SVE38987.1"/>
    <property type="molecule type" value="Genomic_DNA"/>
</dbReference>
<gene>
    <name evidence="7" type="ORF">METZ01_LOCUS491841</name>
</gene>
<protein>
    <recommendedName>
        <fullName evidence="6">EamA domain-containing protein</fullName>
    </recommendedName>
</protein>
<evidence type="ECO:0000256" key="4">
    <source>
        <dbReference type="ARBA" id="ARBA00023136"/>
    </source>
</evidence>
<dbReference type="AlphaFoldDB" id="A0A383D364"/>
<dbReference type="InterPro" id="IPR000620">
    <property type="entry name" value="EamA_dom"/>
</dbReference>
<feature type="transmembrane region" description="Helical" evidence="5">
    <location>
        <begin position="7"/>
        <end position="26"/>
    </location>
</feature>
<evidence type="ECO:0000256" key="3">
    <source>
        <dbReference type="ARBA" id="ARBA00022989"/>
    </source>
</evidence>
<evidence type="ECO:0000259" key="6">
    <source>
        <dbReference type="Pfam" id="PF00892"/>
    </source>
</evidence>
<proteinExistence type="predicted"/>
<feature type="non-terminal residue" evidence="7">
    <location>
        <position position="162"/>
    </location>
</feature>
<feature type="domain" description="EamA" evidence="6">
    <location>
        <begin position="7"/>
        <end position="138"/>
    </location>
</feature>
<accession>A0A383D364</accession>
<keyword evidence="3 5" id="KW-1133">Transmembrane helix</keyword>
<feature type="transmembrane region" description="Helical" evidence="5">
    <location>
        <begin position="32"/>
        <end position="53"/>
    </location>
</feature>
<dbReference type="GO" id="GO:0016020">
    <property type="term" value="C:membrane"/>
    <property type="evidence" value="ECO:0007669"/>
    <property type="project" value="UniProtKB-SubCell"/>
</dbReference>
<sequence length="162" mass="18675">MFSKNQLGFLFMFLSVCSFSVMDLIVKWSENYPLGEVLFFRGFFGLIPIFFLIPKKQLKNFYLTKRPFLHFKRCVSGLIAIIAIFLALRKLPLATVVSITYAAPIFTTIMSIFFLSEKVGIYRWIAVFVGFIGILIISEPGFSSLNMYYFYPIIFCIGLSYV</sequence>
<dbReference type="PANTHER" id="PTHR22911:SF6">
    <property type="entry name" value="SOLUTE CARRIER FAMILY 35 MEMBER G1"/>
    <property type="match status" value="1"/>
</dbReference>
<feature type="transmembrane region" description="Helical" evidence="5">
    <location>
        <begin position="97"/>
        <end position="114"/>
    </location>
</feature>
<organism evidence="7">
    <name type="scientific">marine metagenome</name>
    <dbReference type="NCBI Taxonomy" id="408172"/>
    <lineage>
        <taxon>unclassified sequences</taxon>
        <taxon>metagenomes</taxon>
        <taxon>ecological metagenomes</taxon>
    </lineage>
</organism>
<name>A0A383D364_9ZZZZ</name>
<keyword evidence="4 5" id="KW-0472">Membrane</keyword>
<dbReference type="PANTHER" id="PTHR22911">
    <property type="entry name" value="ACYL-MALONYL CONDENSING ENZYME-RELATED"/>
    <property type="match status" value="1"/>
</dbReference>
<dbReference type="SUPFAM" id="SSF103481">
    <property type="entry name" value="Multidrug resistance efflux transporter EmrE"/>
    <property type="match status" value="1"/>
</dbReference>
<dbReference type="Gene3D" id="1.10.3730.20">
    <property type="match status" value="1"/>
</dbReference>
<feature type="non-terminal residue" evidence="7">
    <location>
        <position position="1"/>
    </location>
</feature>
<dbReference type="Pfam" id="PF00892">
    <property type="entry name" value="EamA"/>
    <property type="match status" value="1"/>
</dbReference>
<evidence type="ECO:0000256" key="1">
    <source>
        <dbReference type="ARBA" id="ARBA00004141"/>
    </source>
</evidence>